<protein>
    <submittedName>
        <fullName evidence="2">Helitron_like_N domain-containing protein</fullName>
    </submittedName>
</protein>
<feature type="domain" description="Helitron helicase-like" evidence="1">
    <location>
        <begin position="1"/>
        <end position="90"/>
    </location>
</feature>
<dbReference type="InterPro" id="IPR025476">
    <property type="entry name" value="Helitron_helicase-like"/>
</dbReference>
<sequence length="140" mass="16410">MYVKIESVSLKFIRYNQTKLRSEEFIHIRDGIVGNIDENLSPNDIDSAFILPSSNIGSPRNMQEYIQNLMTYARNYGRPDLFITFTYNPNFELNGRLVPFGKHYGCYSQWLQYLYIQNIHRLPKTIFGQFASLQLVKTLS</sequence>
<gene>
    <name evidence="2" type="primary">evm_004144</name>
    <name evidence="2" type="ORF">NPIL_274161</name>
</gene>
<evidence type="ECO:0000259" key="1">
    <source>
        <dbReference type="Pfam" id="PF14214"/>
    </source>
</evidence>
<dbReference type="PANTHER" id="PTHR45786:SF74">
    <property type="entry name" value="ATP-DEPENDENT DNA HELICASE"/>
    <property type="match status" value="1"/>
</dbReference>
<accession>A0A8X6T972</accession>
<dbReference type="OrthoDB" id="6436357at2759"/>
<evidence type="ECO:0000313" key="3">
    <source>
        <dbReference type="Proteomes" id="UP000887013"/>
    </source>
</evidence>
<dbReference type="PANTHER" id="PTHR45786">
    <property type="entry name" value="DNA BINDING PROTEIN-LIKE"/>
    <property type="match status" value="1"/>
</dbReference>
<comment type="caution">
    <text evidence="2">The sequence shown here is derived from an EMBL/GenBank/DDBJ whole genome shotgun (WGS) entry which is preliminary data.</text>
</comment>
<dbReference type="AlphaFoldDB" id="A0A8X6T972"/>
<dbReference type="EMBL" id="BMAW01051939">
    <property type="protein sequence ID" value="GFS83351.1"/>
    <property type="molecule type" value="Genomic_DNA"/>
</dbReference>
<evidence type="ECO:0000313" key="2">
    <source>
        <dbReference type="EMBL" id="GFS83351.1"/>
    </source>
</evidence>
<organism evidence="2 3">
    <name type="scientific">Nephila pilipes</name>
    <name type="common">Giant wood spider</name>
    <name type="synonym">Nephila maculata</name>
    <dbReference type="NCBI Taxonomy" id="299642"/>
    <lineage>
        <taxon>Eukaryota</taxon>
        <taxon>Metazoa</taxon>
        <taxon>Ecdysozoa</taxon>
        <taxon>Arthropoda</taxon>
        <taxon>Chelicerata</taxon>
        <taxon>Arachnida</taxon>
        <taxon>Araneae</taxon>
        <taxon>Araneomorphae</taxon>
        <taxon>Entelegynae</taxon>
        <taxon>Araneoidea</taxon>
        <taxon>Nephilidae</taxon>
        <taxon>Nephila</taxon>
    </lineage>
</organism>
<keyword evidence="3" id="KW-1185">Reference proteome</keyword>
<reference evidence="2" key="1">
    <citation type="submission" date="2020-08" db="EMBL/GenBank/DDBJ databases">
        <title>Multicomponent nature underlies the extraordinary mechanical properties of spider dragline silk.</title>
        <authorList>
            <person name="Kono N."/>
            <person name="Nakamura H."/>
            <person name="Mori M."/>
            <person name="Yoshida Y."/>
            <person name="Ohtoshi R."/>
            <person name="Malay A.D."/>
            <person name="Moran D.A.P."/>
            <person name="Tomita M."/>
            <person name="Numata K."/>
            <person name="Arakawa K."/>
        </authorList>
    </citation>
    <scope>NUCLEOTIDE SEQUENCE</scope>
</reference>
<name>A0A8X6T972_NEPPI</name>
<dbReference type="Pfam" id="PF14214">
    <property type="entry name" value="Helitron_like_N"/>
    <property type="match status" value="1"/>
</dbReference>
<proteinExistence type="predicted"/>
<dbReference type="Proteomes" id="UP000887013">
    <property type="component" value="Unassembled WGS sequence"/>
</dbReference>